<evidence type="ECO:0000313" key="1">
    <source>
        <dbReference type="EMBL" id="EGT39708.1"/>
    </source>
</evidence>
<dbReference type="HOGENOM" id="CLU_036122_0_0_1"/>
<dbReference type="AlphaFoldDB" id="G0NXW1"/>
<dbReference type="Proteomes" id="UP000008068">
    <property type="component" value="Unassembled WGS sequence"/>
</dbReference>
<sequence>MRYIAIVYHAISDSTRRRTLKSLAEKIEKCRTPMLKDEQDLFYSSIQNVVIAPNFEKCMQKNDLVLCYFRKAIDMKNWAQIKNLLTSNPEMIPLYEHIDGFLLVGKQQKIPPIEVLGVFMEYARRKNKYFVELEDFENVFPKVMKFCSATASVSMFDNKLIERSYISDQSVDILKKRIDEYVKDKKQGFVKIEEYEQVRKEVTKWKKQKRIRNGQGVVVVDALNFGGGGDPKSWERISAQFDHVFFATRSPPKKVREEVLKRYNGTALYCDKLSTDDLVILKMALEFGPMTSLVTNDRYRDHRREICDGDCELEQIWDDFMIDAVYRHFDGRIENRRDFNLRVRKVGQKWFVPVLDSEGRSPEFRKLKIYCIEQKLTSCV</sequence>
<dbReference type="STRING" id="135651.G0NXW1"/>
<protein>
    <recommendedName>
        <fullName evidence="3">PRORP domain-containing protein</fullName>
    </recommendedName>
</protein>
<accession>G0NXW1</accession>
<name>G0NXW1_CAEBE</name>
<dbReference type="eggNOG" id="KOG3057">
    <property type="taxonomic scope" value="Eukaryota"/>
</dbReference>
<dbReference type="PANTHER" id="PTHR46690">
    <property type="entry name" value="CYTOCHROME C OXIDASE ASSEMBLY FACTOR 6 HOMOLOG"/>
    <property type="match status" value="1"/>
</dbReference>
<proteinExistence type="predicted"/>
<dbReference type="OrthoDB" id="5800897at2759"/>
<dbReference type="InterPro" id="IPR042289">
    <property type="entry name" value="COA6"/>
</dbReference>
<keyword evidence="2" id="KW-1185">Reference proteome</keyword>
<reference evidence="2" key="1">
    <citation type="submission" date="2011-07" db="EMBL/GenBank/DDBJ databases">
        <authorList>
            <consortium name="Caenorhabditis brenneri Sequencing and Analysis Consortium"/>
            <person name="Wilson R.K."/>
        </authorList>
    </citation>
    <scope>NUCLEOTIDE SEQUENCE [LARGE SCALE GENOMIC DNA]</scope>
    <source>
        <strain evidence="2">PB2801</strain>
    </source>
</reference>
<organism evidence="2">
    <name type="scientific">Caenorhabditis brenneri</name>
    <name type="common">Nematode worm</name>
    <dbReference type="NCBI Taxonomy" id="135651"/>
    <lineage>
        <taxon>Eukaryota</taxon>
        <taxon>Metazoa</taxon>
        <taxon>Ecdysozoa</taxon>
        <taxon>Nematoda</taxon>
        <taxon>Chromadorea</taxon>
        <taxon>Rhabditida</taxon>
        <taxon>Rhabditina</taxon>
        <taxon>Rhabditomorpha</taxon>
        <taxon>Rhabditoidea</taxon>
        <taxon>Rhabditidae</taxon>
        <taxon>Peloderinae</taxon>
        <taxon>Caenorhabditis</taxon>
    </lineage>
</organism>
<gene>
    <name evidence="1" type="ORF">CAEBREN_21154</name>
</gene>
<dbReference type="FunCoup" id="G0NXW1">
    <property type="interactions" value="284"/>
</dbReference>
<dbReference type="EMBL" id="GL379975">
    <property type="protein sequence ID" value="EGT39708.1"/>
    <property type="molecule type" value="Genomic_DNA"/>
</dbReference>
<dbReference type="OMA" id="INDRWHI"/>
<dbReference type="GO" id="GO:0042775">
    <property type="term" value="P:mitochondrial ATP synthesis coupled electron transport"/>
    <property type="evidence" value="ECO:0007669"/>
    <property type="project" value="TreeGrafter"/>
</dbReference>
<dbReference type="GO" id="GO:0005739">
    <property type="term" value="C:mitochondrion"/>
    <property type="evidence" value="ECO:0007669"/>
    <property type="project" value="TreeGrafter"/>
</dbReference>
<dbReference type="PANTHER" id="PTHR46690:SF1">
    <property type="entry name" value="CYTOCHROME C OXIDASE ASSEMBLY FACTOR 6 HOMOLOG"/>
    <property type="match status" value="1"/>
</dbReference>
<dbReference type="Gene3D" id="3.40.50.11980">
    <property type="match status" value="1"/>
</dbReference>
<dbReference type="GO" id="GO:0008535">
    <property type="term" value="P:respiratory chain complex IV assembly"/>
    <property type="evidence" value="ECO:0007669"/>
    <property type="project" value="InterPro"/>
</dbReference>
<evidence type="ECO:0008006" key="3">
    <source>
        <dbReference type="Google" id="ProtNLM"/>
    </source>
</evidence>
<dbReference type="InParanoid" id="G0NXW1"/>
<evidence type="ECO:0000313" key="2">
    <source>
        <dbReference type="Proteomes" id="UP000008068"/>
    </source>
</evidence>